<evidence type="ECO:0000256" key="1">
    <source>
        <dbReference type="ARBA" id="ARBA00006989"/>
    </source>
</evidence>
<evidence type="ECO:0000313" key="6">
    <source>
        <dbReference type="Proteomes" id="UP000005254"/>
    </source>
</evidence>
<dbReference type="SUPFAM" id="SSF53474">
    <property type="entry name" value="alpha/beta-Hydrolases"/>
    <property type="match status" value="1"/>
</dbReference>
<accession>A0ABC7ZIU4</accession>
<dbReference type="Pfam" id="PF12146">
    <property type="entry name" value="Hydrolase_4"/>
    <property type="match status" value="1"/>
</dbReference>
<dbReference type="AlphaFoldDB" id="A0ABC7ZIU4"/>
<dbReference type="SMR" id="A0ABC7ZIU4"/>
<feature type="domain" description="Serine aminopeptidase S33" evidence="4">
    <location>
        <begin position="45"/>
        <end position="252"/>
    </location>
</feature>
<dbReference type="Gene3D" id="3.40.50.1820">
    <property type="entry name" value="alpha/beta hydrolase"/>
    <property type="match status" value="1"/>
</dbReference>
<dbReference type="InterPro" id="IPR050266">
    <property type="entry name" value="AB_hydrolase_sf"/>
</dbReference>
<dbReference type="GO" id="GO:0052689">
    <property type="term" value="F:carboxylic ester hydrolase activity"/>
    <property type="evidence" value="ECO:0007669"/>
    <property type="project" value="UniProtKB-KW"/>
</dbReference>
<dbReference type="GeneID" id="99647189"/>
<dbReference type="KEGG" id="mgx:CM1_01870"/>
<dbReference type="InterPro" id="IPR029058">
    <property type="entry name" value="AB_hydrolase_fold"/>
</dbReference>
<gene>
    <name evidence="5" type="ORF">CM1_01870</name>
</gene>
<dbReference type="PANTHER" id="PTHR43798:SF33">
    <property type="entry name" value="HYDROLASE, PUTATIVE (AFU_ORTHOLOGUE AFUA_2G14860)-RELATED"/>
    <property type="match status" value="1"/>
</dbReference>
<dbReference type="EMBL" id="CP003772">
    <property type="protein sequence ID" value="AFQ04136.1"/>
    <property type="molecule type" value="Genomic_DNA"/>
</dbReference>
<dbReference type="PANTHER" id="PTHR43798">
    <property type="entry name" value="MONOACYLGLYCEROL LIPASE"/>
    <property type="match status" value="1"/>
</dbReference>
<protein>
    <submittedName>
        <fullName evidence="5">Alpha/beta fold family hydrolase</fullName>
    </submittedName>
</protein>
<keyword evidence="3 5" id="KW-0378">Hydrolase</keyword>
<evidence type="ECO:0000313" key="5">
    <source>
        <dbReference type="EMBL" id="AFQ04136.1"/>
    </source>
</evidence>
<dbReference type="InterPro" id="IPR022742">
    <property type="entry name" value="Hydrolase_4"/>
</dbReference>
<evidence type="ECO:0000256" key="3">
    <source>
        <dbReference type="ARBA" id="ARBA00022801"/>
    </source>
</evidence>
<evidence type="ECO:0000256" key="2">
    <source>
        <dbReference type="ARBA" id="ARBA00022487"/>
    </source>
</evidence>
<name>A0ABC7ZIU4_MYCGT</name>
<reference evidence="5 6" key="1">
    <citation type="journal article" date="2012" name="J. Bacteriol.">
        <title>Draft Genome Sequences of Four Axenic Mycoplasma genitalium Strains Isolated from Denmark, Japan, and Australia.</title>
        <authorList>
            <person name="McGowin C.L."/>
            <person name="Ma L."/>
            <person name="Jensen J.S."/>
            <person name="Mancuso M.M."/>
            <person name="Hamasuna R."/>
            <person name="Adegboye D."/>
            <person name="Martin D.H."/>
        </authorList>
    </citation>
    <scope>NUCLEOTIDE SEQUENCE [LARGE SCALE GENOMIC DNA]</scope>
    <source>
        <strain evidence="5 6">M6320</strain>
    </source>
</reference>
<dbReference type="RefSeq" id="WP_009885888.1">
    <property type="nucleotide sequence ID" value="NC_018497.1"/>
</dbReference>
<organism evidence="5 6">
    <name type="scientific">Mycoplasmoides genitalium M6320</name>
    <dbReference type="NCBI Taxonomy" id="662945"/>
    <lineage>
        <taxon>Bacteria</taxon>
        <taxon>Bacillati</taxon>
        <taxon>Mycoplasmatota</taxon>
        <taxon>Mycoplasmoidales</taxon>
        <taxon>Mycoplasmoidaceae</taxon>
        <taxon>Mycoplasmoides</taxon>
    </lineage>
</organism>
<comment type="similarity">
    <text evidence="1">Belongs to the lipase/esterase LIP3/BchO family.</text>
</comment>
<evidence type="ECO:0000259" key="4">
    <source>
        <dbReference type="Pfam" id="PF12146"/>
    </source>
</evidence>
<proteinExistence type="inferred from homology"/>
<dbReference type="Proteomes" id="UP000005254">
    <property type="component" value="Chromosome"/>
</dbReference>
<sequence length="268" mass="30747">MRLEIENGLEFVNDPVVNELGKICFFHPFTGNLTNKLSFRSHFNRYSFYAINYPGHGNSVINNPKQLEFSYWLEITKQFFDKHNLKDVILFGHSIGGGLAVALTNYLSSDQYKAVLLEAPLNPAIVETPLNIVQNLIPDPDSDFAVIQKCLVYNIEKKLGANFKEYCEREKQKSIHQNQRLKVMLEPSTLKQNIVLINAAFLKLNCPALWIHGKQDGIIKYLPSKAYYESLNNKQIQFKAIEAAAHTPYFEQPQKFLSLVNDFFQLIS</sequence>
<keyword evidence="2" id="KW-0719">Serine esterase</keyword>